<keyword evidence="3" id="KW-1185">Reference proteome</keyword>
<feature type="region of interest" description="Disordered" evidence="1">
    <location>
        <begin position="108"/>
        <end position="144"/>
    </location>
</feature>
<evidence type="ECO:0000256" key="1">
    <source>
        <dbReference type="SAM" id="MobiDB-lite"/>
    </source>
</evidence>
<sequence>MTESSFDAGWRRSRPGIVVQSPKQSRNKAIASAPSATPQQSPRPAPLYSTYKHSCLDAEKAVRASERAVPSVTARFFATTSRVSPSPPFAASPVVVVSSVSLASSTRKPAVSSRSSLRTSSVTLSPTLSTPSAKPSPLSTSSMPSNARVALCTVSVPKHLDKLHLVRRVAMPLIFMTHNFVHYM</sequence>
<evidence type="ECO:0000313" key="3">
    <source>
        <dbReference type="Proteomes" id="UP001063166"/>
    </source>
</evidence>
<name>A0A9P3PWQ9_LYOSH</name>
<dbReference type="EMBL" id="BRPK01000012">
    <property type="protein sequence ID" value="GLB42994.1"/>
    <property type="molecule type" value="Genomic_DNA"/>
</dbReference>
<organism evidence="2 3">
    <name type="scientific">Lyophyllum shimeji</name>
    <name type="common">Hon-shimeji</name>
    <name type="synonym">Tricholoma shimeji</name>
    <dbReference type="NCBI Taxonomy" id="47721"/>
    <lineage>
        <taxon>Eukaryota</taxon>
        <taxon>Fungi</taxon>
        <taxon>Dikarya</taxon>
        <taxon>Basidiomycota</taxon>
        <taxon>Agaricomycotina</taxon>
        <taxon>Agaricomycetes</taxon>
        <taxon>Agaricomycetidae</taxon>
        <taxon>Agaricales</taxon>
        <taxon>Tricholomatineae</taxon>
        <taxon>Lyophyllaceae</taxon>
        <taxon>Lyophyllum</taxon>
    </lineage>
</organism>
<feature type="compositionally biased region" description="Low complexity" evidence="1">
    <location>
        <begin position="108"/>
        <end position="142"/>
    </location>
</feature>
<dbReference type="AlphaFoldDB" id="A0A9P3PWQ9"/>
<reference evidence="2" key="1">
    <citation type="submission" date="2022-07" db="EMBL/GenBank/DDBJ databases">
        <title>The genome of Lyophyllum shimeji provides insight into the initial evolution of ectomycorrhizal fungal genome.</title>
        <authorList>
            <person name="Kobayashi Y."/>
            <person name="Shibata T."/>
            <person name="Hirakawa H."/>
            <person name="Shigenobu S."/>
            <person name="Nishiyama T."/>
            <person name="Yamada A."/>
            <person name="Hasebe M."/>
            <person name="Kawaguchi M."/>
        </authorList>
    </citation>
    <scope>NUCLEOTIDE SEQUENCE</scope>
    <source>
        <strain evidence="2">AT787</strain>
    </source>
</reference>
<evidence type="ECO:0000313" key="2">
    <source>
        <dbReference type="EMBL" id="GLB42994.1"/>
    </source>
</evidence>
<proteinExistence type="predicted"/>
<feature type="region of interest" description="Disordered" evidence="1">
    <location>
        <begin position="1"/>
        <end position="49"/>
    </location>
</feature>
<comment type="caution">
    <text evidence="2">The sequence shown here is derived from an EMBL/GenBank/DDBJ whole genome shotgun (WGS) entry which is preliminary data.</text>
</comment>
<protein>
    <submittedName>
        <fullName evidence="2">Uncharacterized protein</fullName>
    </submittedName>
</protein>
<accession>A0A9P3PWQ9</accession>
<dbReference type="Proteomes" id="UP001063166">
    <property type="component" value="Unassembled WGS sequence"/>
</dbReference>
<gene>
    <name evidence="2" type="ORF">LshimejAT787_1204430</name>
</gene>